<dbReference type="GO" id="GO:0016787">
    <property type="term" value="F:hydrolase activity"/>
    <property type="evidence" value="ECO:0007669"/>
    <property type="project" value="InterPro"/>
</dbReference>
<protein>
    <submittedName>
        <fullName evidence="3">Amidohydrolase</fullName>
    </submittedName>
</protein>
<dbReference type="SUPFAM" id="SSF53187">
    <property type="entry name" value="Zn-dependent exopeptidases"/>
    <property type="match status" value="1"/>
</dbReference>
<dbReference type="Gene3D" id="3.40.630.10">
    <property type="entry name" value="Zn peptidases"/>
    <property type="match status" value="1"/>
</dbReference>
<dbReference type="PANTHER" id="PTHR11014">
    <property type="entry name" value="PEPTIDASE M20 FAMILY MEMBER"/>
    <property type="match status" value="1"/>
</dbReference>
<keyword evidence="4" id="KW-1185">Reference proteome</keyword>
<feature type="binding site" evidence="1">
    <location>
        <position position="112"/>
    </location>
    <ligand>
        <name>Mn(2+)</name>
        <dbReference type="ChEBI" id="CHEBI:29035"/>
        <label>2</label>
    </ligand>
</feature>
<feature type="domain" description="Peptidase M20 dimerisation" evidence="2">
    <location>
        <begin position="194"/>
        <end position="286"/>
    </location>
</feature>
<sequence>MESLESLKWTETMKAEISELEQELIHLRRDFHQYPELGFEEHRTAGIVEKYLKDCGIDTHRVAETGVVGILAGTQPEPVLMLRADMDALPIQETAEVSFRSVVDGKMHACGHDGHTAMLLVAAKILARHREKLAGTIKFVFQPNEEDAGAEILVEQGVMENPRVTAAMGLHLWSPLPSGTVGIIPGPLMASSYYFWITIEGKGGHGGAPHLSKDPIYAANQLMNAVQAIQTRERNVLKPTLITFCQINAGTSPIIIPDEVTLSGSIRCLHGEDEQVRERFEQLVHQVCALNGTRGKVTFKCGNELLENDSAMAALVEQAAMAAAGEPMVMTHDLAVMLGEDFASFARRVPSAFYFIGIADAEQQTDLPHHHPSFKLDERALPLGVEMHVRSAVAYFRQKTEKAGE</sequence>
<comment type="caution">
    <text evidence="3">The sequence shown here is derived from an EMBL/GenBank/DDBJ whole genome shotgun (WGS) entry which is preliminary data.</text>
</comment>
<evidence type="ECO:0000256" key="1">
    <source>
        <dbReference type="PIRSR" id="PIRSR005962-1"/>
    </source>
</evidence>
<evidence type="ECO:0000313" key="4">
    <source>
        <dbReference type="Proteomes" id="UP001158066"/>
    </source>
</evidence>
<dbReference type="SUPFAM" id="SSF55031">
    <property type="entry name" value="Bacterial exopeptidase dimerisation domain"/>
    <property type="match status" value="1"/>
</dbReference>
<name>A0AA45WWY9_9CLOT</name>
<feature type="binding site" evidence="1">
    <location>
        <position position="146"/>
    </location>
    <ligand>
        <name>Mn(2+)</name>
        <dbReference type="ChEBI" id="CHEBI:29035"/>
        <label>2</label>
    </ligand>
</feature>
<dbReference type="Pfam" id="PF07687">
    <property type="entry name" value="M20_dimer"/>
    <property type="match status" value="1"/>
</dbReference>
<dbReference type="NCBIfam" id="TIGR01891">
    <property type="entry name" value="amidohydrolases"/>
    <property type="match status" value="1"/>
</dbReference>
<dbReference type="InterPro" id="IPR036264">
    <property type="entry name" value="Bact_exopeptidase_dim_dom"/>
</dbReference>
<reference evidence="3" key="1">
    <citation type="submission" date="2017-05" db="EMBL/GenBank/DDBJ databases">
        <authorList>
            <person name="Varghese N."/>
            <person name="Submissions S."/>
        </authorList>
    </citation>
    <scope>NUCLEOTIDE SEQUENCE</scope>
    <source>
        <strain evidence="3">Su22</strain>
    </source>
</reference>
<dbReference type="AlphaFoldDB" id="A0AA45WWY9"/>
<comment type="cofactor">
    <cofactor evidence="1">
        <name>Mn(2+)</name>
        <dbReference type="ChEBI" id="CHEBI:29035"/>
    </cofactor>
    <text evidence="1">The Mn(2+) ion enhances activity.</text>
</comment>
<evidence type="ECO:0000313" key="3">
    <source>
        <dbReference type="EMBL" id="SMP61935.1"/>
    </source>
</evidence>
<dbReference type="RefSeq" id="WP_283409776.1">
    <property type="nucleotide sequence ID" value="NZ_FXUF01000009.1"/>
</dbReference>
<feature type="binding site" evidence="1">
    <location>
        <position position="370"/>
    </location>
    <ligand>
        <name>Mn(2+)</name>
        <dbReference type="ChEBI" id="CHEBI:29035"/>
        <label>2</label>
    </ligand>
</feature>
<dbReference type="GO" id="GO:0046872">
    <property type="term" value="F:metal ion binding"/>
    <property type="evidence" value="ECO:0007669"/>
    <property type="project" value="UniProtKB-KW"/>
</dbReference>
<dbReference type="Gene3D" id="3.30.70.360">
    <property type="match status" value="1"/>
</dbReference>
<accession>A0AA45WWY9</accession>
<organism evidence="3 4">
    <name type="scientific">Anoxynatronum buryatiense</name>
    <dbReference type="NCBI Taxonomy" id="489973"/>
    <lineage>
        <taxon>Bacteria</taxon>
        <taxon>Bacillati</taxon>
        <taxon>Bacillota</taxon>
        <taxon>Clostridia</taxon>
        <taxon>Eubacteriales</taxon>
        <taxon>Clostridiaceae</taxon>
        <taxon>Anoxynatronum</taxon>
    </lineage>
</organism>
<keyword evidence="1" id="KW-0479">Metal-binding</keyword>
<dbReference type="PIRSF" id="PIRSF005962">
    <property type="entry name" value="Pept_M20D_amidohydro"/>
    <property type="match status" value="1"/>
</dbReference>
<evidence type="ECO:0000259" key="2">
    <source>
        <dbReference type="Pfam" id="PF07687"/>
    </source>
</evidence>
<dbReference type="PANTHER" id="PTHR11014:SF63">
    <property type="entry name" value="METALLOPEPTIDASE, PUTATIVE (AFU_ORTHOLOGUE AFUA_6G09600)-RELATED"/>
    <property type="match status" value="1"/>
</dbReference>
<dbReference type="InterPro" id="IPR011650">
    <property type="entry name" value="Peptidase_M20_dimer"/>
</dbReference>
<dbReference type="InterPro" id="IPR002933">
    <property type="entry name" value="Peptidase_M20"/>
</dbReference>
<keyword evidence="1" id="KW-0464">Manganese</keyword>
<proteinExistence type="predicted"/>
<dbReference type="InterPro" id="IPR017439">
    <property type="entry name" value="Amidohydrolase"/>
</dbReference>
<dbReference type="Proteomes" id="UP001158066">
    <property type="component" value="Unassembled WGS sequence"/>
</dbReference>
<feature type="binding site" evidence="1">
    <location>
        <position position="110"/>
    </location>
    <ligand>
        <name>Mn(2+)</name>
        <dbReference type="ChEBI" id="CHEBI:29035"/>
        <label>2</label>
    </ligand>
</feature>
<dbReference type="Pfam" id="PF01546">
    <property type="entry name" value="Peptidase_M20"/>
    <property type="match status" value="1"/>
</dbReference>
<dbReference type="EMBL" id="FXUF01000009">
    <property type="protein sequence ID" value="SMP61935.1"/>
    <property type="molecule type" value="Genomic_DNA"/>
</dbReference>
<gene>
    <name evidence="3" type="ORF">SAMN06296020_109123</name>
</gene>
<feature type="binding site" evidence="1">
    <location>
        <position position="171"/>
    </location>
    <ligand>
        <name>Mn(2+)</name>
        <dbReference type="ChEBI" id="CHEBI:29035"/>
        <label>2</label>
    </ligand>
</feature>